<protein>
    <recommendedName>
        <fullName evidence="6">rRNA methyltransferase 2, mitochondrial</fullName>
    </recommendedName>
</protein>
<dbReference type="HAMAP" id="MF_01547">
    <property type="entry name" value="RNA_methyltr_E"/>
    <property type="match status" value="1"/>
</dbReference>
<dbReference type="GO" id="GO:0008650">
    <property type="term" value="F:rRNA (uridine-2'-O-)-methyltransferase activity"/>
    <property type="evidence" value="ECO:0007669"/>
    <property type="project" value="TreeGrafter"/>
</dbReference>
<dbReference type="STRING" id="1392247.A0A3N4L166"/>
<evidence type="ECO:0000313" key="9">
    <source>
        <dbReference type="EMBL" id="RPB16556.1"/>
    </source>
</evidence>
<accession>A0A3N4L166</accession>
<dbReference type="Pfam" id="PF01728">
    <property type="entry name" value="FtsJ"/>
    <property type="match status" value="1"/>
</dbReference>
<feature type="active site" description="Proton acceptor" evidence="7">
    <location>
        <position position="276"/>
    </location>
</feature>
<evidence type="ECO:0000259" key="8">
    <source>
        <dbReference type="Pfam" id="PF01728"/>
    </source>
</evidence>
<dbReference type="PANTHER" id="PTHR10920:SF18">
    <property type="entry name" value="RRNA METHYLTRANSFERASE 2, MITOCHONDRIAL"/>
    <property type="match status" value="1"/>
</dbReference>
<dbReference type="InterPro" id="IPR050082">
    <property type="entry name" value="RNA_methyltr_RlmE"/>
</dbReference>
<keyword evidence="3 9" id="KW-0489">Methyltransferase</keyword>
<evidence type="ECO:0000313" key="10">
    <source>
        <dbReference type="Proteomes" id="UP000277580"/>
    </source>
</evidence>
<dbReference type="PANTHER" id="PTHR10920">
    <property type="entry name" value="RIBOSOMAL RNA METHYLTRANSFERASE"/>
    <property type="match status" value="1"/>
</dbReference>
<name>A0A3N4L166_9PEZI</name>
<dbReference type="AlphaFoldDB" id="A0A3N4L166"/>
<evidence type="ECO:0000256" key="4">
    <source>
        <dbReference type="ARBA" id="ARBA00022679"/>
    </source>
</evidence>
<feature type="domain" description="Ribosomal RNA methyltransferase FtsJ" evidence="8">
    <location>
        <begin position="69"/>
        <end position="307"/>
    </location>
</feature>
<dbReference type="EMBL" id="ML119108">
    <property type="protein sequence ID" value="RPB16556.1"/>
    <property type="molecule type" value="Genomic_DNA"/>
</dbReference>
<dbReference type="Proteomes" id="UP000277580">
    <property type="component" value="Unassembled WGS sequence"/>
</dbReference>
<evidence type="ECO:0000256" key="3">
    <source>
        <dbReference type="ARBA" id="ARBA00022603"/>
    </source>
</evidence>
<proteinExistence type="inferred from homology"/>
<dbReference type="PIRSF" id="PIRSF005461">
    <property type="entry name" value="23S_rRNA_mtase"/>
    <property type="match status" value="1"/>
</dbReference>
<reference evidence="9 10" key="1">
    <citation type="journal article" date="2018" name="Nat. Ecol. Evol.">
        <title>Pezizomycetes genomes reveal the molecular basis of ectomycorrhizal truffle lifestyle.</title>
        <authorList>
            <person name="Murat C."/>
            <person name="Payen T."/>
            <person name="Noel B."/>
            <person name="Kuo A."/>
            <person name="Morin E."/>
            <person name="Chen J."/>
            <person name="Kohler A."/>
            <person name="Krizsan K."/>
            <person name="Balestrini R."/>
            <person name="Da Silva C."/>
            <person name="Montanini B."/>
            <person name="Hainaut M."/>
            <person name="Levati E."/>
            <person name="Barry K.W."/>
            <person name="Belfiori B."/>
            <person name="Cichocki N."/>
            <person name="Clum A."/>
            <person name="Dockter R.B."/>
            <person name="Fauchery L."/>
            <person name="Guy J."/>
            <person name="Iotti M."/>
            <person name="Le Tacon F."/>
            <person name="Lindquist E.A."/>
            <person name="Lipzen A."/>
            <person name="Malagnac F."/>
            <person name="Mello A."/>
            <person name="Molinier V."/>
            <person name="Miyauchi S."/>
            <person name="Poulain J."/>
            <person name="Riccioni C."/>
            <person name="Rubini A."/>
            <person name="Sitrit Y."/>
            <person name="Splivallo R."/>
            <person name="Traeger S."/>
            <person name="Wang M."/>
            <person name="Zifcakova L."/>
            <person name="Wipf D."/>
            <person name="Zambonelli A."/>
            <person name="Paolocci F."/>
            <person name="Nowrousian M."/>
            <person name="Ottonello S."/>
            <person name="Baldrian P."/>
            <person name="Spatafora J.W."/>
            <person name="Henrissat B."/>
            <person name="Nagy L.G."/>
            <person name="Aury J.M."/>
            <person name="Wincker P."/>
            <person name="Grigoriev I.V."/>
            <person name="Bonfante P."/>
            <person name="Martin F.M."/>
        </authorList>
    </citation>
    <scope>NUCLEOTIDE SEQUENCE [LARGE SCALE GENOMIC DNA]</scope>
    <source>
        <strain evidence="9 10">CCBAS932</strain>
    </source>
</reference>
<dbReference type="SUPFAM" id="SSF53335">
    <property type="entry name" value="S-adenosyl-L-methionine-dependent methyltransferases"/>
    <property type="match status" value="1"/>
</dbReference>
<keyword evidence="5 7" id="KW-0949">S-adenosyl-L-methionine</keyword>
<dbReference type="InParanoid" id="A0A3N4L166"/>
<keyword evidence="10" id="KW-1185">Reference proteome</keyword>
<dbReference type="Gene3D" id="3.40.50.150">
    <property type="entry name" value="Vaccinia Virus protein VP39"/>
    <property type="match status" value="1"/>
</dbReference>
<dbReference type="InterPro" id="IPR029063">
    <property type="entry name" value="SAM-dependent_MTases_sf"/>
</dbReference>
<dbReference type="GO" id="GO:0005739">
    <property type="term" value="C:mitochondrion"/>
    <property type="evidence" value="ECO:0007669"/>
    <property type="project" value="TreeGrafter"/>
</dbReference>
<evidence type="ECO:0000256" key="5">
    <source>
        <dbReference type="ARBA" id="ARBA00022691"/>
    </source>
</evidence>
<evidence type="ECO:0000256" key="7">
    <source>
        <dbReference type="PIRSR" id="PIRSR005461-1"/>
    </source>
</evidence>
<evidence type="ECO:0000256" key="6">
    <source>
        <dbReference type="ARBA" id="ARBA00041184"/>
    </source>
</evidence>
<sequence>MRSQRIIRNICSAVIPSLRRRVIEHAPAASIAASLSQPVRYATSSSSKRWLERQRNDYAAKQAELKGLRSRAGIKLEEINTKHNIFQSGQTVVDLGYAPGSWTQIAVEKTAPYGRVLGVDIIPALPPKGASTMQGNFTDLRVQAEMKRFLANPRRGRLLRPQVTTEEEGAVKGEVEVASQTYIEQERAMMKDEEEWAAKAGDTEGGENSVDVVLSDMLEPFPMVEGLSKMSLSKPYRLMATSGHTLRDQVGSIKLCNSALAFSIDVLKPGGSFVCKFYMGGDSKLLMEKFKQVYNKVSITKPKSSRSVCYPSLVLLFLTPLEP</sequence>
<dbReference type="InterPro" id="IPR015507">
    <property type="entry name" value="rRNA-MeTfrase_E"/>
</dbReference>
<keyword evidence="2" id="KW-0698">rRNA processing</keyword>
<evidence type="ECO:0000256" key="2">
    <source>
        <dbReference type="ARBA" id="ARBA00022552"/>
    </source>
</evidence>
<dbReference type="FunCoup" id="A0A3N4L166">
    <property type="interactions" value="15"/>
</dbReference>
<dbReference type="OrthoDB" id="20105at2759"/>
<evidence type="ECO:0000256" key="1">
    <source>
        <dbReference type="ARBA" id="ARBA00009258"/>
    </source>
</evidence>
<organism evidence="9 10">
    <name type="scientific">Morchella conica CCBAS932</name>
    <dbReference type="NCBI Taxonomy" id="1392247"/>
    <lineage>
        <taxon>Eukaryota</taxon>
        <taxon>Fungi</taxon>
        <taxon>Dikarya</taxon>
        <taxon>Ascomycota</taxon>
        <taxon>Pezizomycotina</taxon>
        <taxon>Pezizomycetes</taxon>
        <taxon>Pezizales</taxon>
        <taxon>Morchellaceae</taxon>
        <taxon>Morchella</taxon>
    </lineage>
</organism>
<gene>
    <name evidence="9" type="ORF">P167DRAFT_480940</name>
</gene>
<comment type="similarity">
    <text evidence="1">Belongs to the class I-like SAM-binding methyltransferase superfamily. RNA methyltransferase RlmE family.</text>
</comment>
<dbReference type="InterPro" id="IPR002877">
    <property type="entry name" value="RNA_MeTrfase_FtsJ_dom"/>
</dbReference>
<keyword evidence="4 9" id="KW-0808">Transferase</keyword>